<evidence type="ECO:0000259" key="6">
    <source>
        <dbReference type="Pfam" id="PF13802"/>
    </source>
</evidence>
<evidence type="ECO:0000256" key="2">
    <source>
        <dbReference type="RuleBase" id="RU361185"/>
    </source>
</evidence>
<evidence type="ECO:0000259" key="5">
    <source>
        <dbReference type="Pfam" id="PF01055"/>
    </source>
</evidence>
<keyword evidence="2" id="KW-0326">Glycosidase</keyword>
<dbReference type="InterPro" id="IPR044112">
    <property type="entry name" value="YihQ_TIM-like"/>
</dbReference>
<dbReference type="SUPFAM" id="SSF51445">
    <property type="entry name" value="(Trans)glycosidases"/>
    <property type="match status" value="1"/>
</dbReference>
<sequence>MPAARRRKGKGGVITVPDATPSEDTPSESKDSDTPTDSEPDPKDANDDERRRRRRRSARLLQLYVPRLPVVSSTFVVILFALLAPLVDRAYHRLATEGRLASDVASVTHRVGRFQVKWDINELRLSVLHNRGGKCKDDCAHIAWSTVPGVPFLTAANGPVRVHQLMAGHYRVDIRRRLQTTVQTLDSVELKDDDDSPCVIIRGVLIKEDARLDRWLGHLGDLSAAWNDLTHQRQQFKAASKIKARYTLTFSPQSDRRLAFEFRWEDEVPGVQRSPGGRRRNVKINQIFMRYAHTPDERIYGLGEQYSSLEHNGKRLPIIAAEQGIGRGKQPTTFMFNRMFFGSGGSWHTTYSAIPHYVTSKARSLFLTNFSYAEFDFTDDEKISILSTTPTNRLTGQIISARSVPEAVEAYTEYSGRMGPLPEWVSGGVILGMTGGSKRVRDVVAKLKDADVPLAGLWLQDWGGARNTSIGIERVWWNWELDESQYPDWRELREEAAAGGARLLTYVNPFLMDASGSKGRLYREAKERGYMVRAVHGGVYRLGSEPGVSFGLIDLTNPDARDWIEDIIVRMVNETGASGWMADFGEYLPFDCKLHSGEMPVAVHNRYPEDWAELNRRALRRAGLETGSGDSIGGDGVFWSRSASTLTPKHARLMWLGDQLVSWDAHDGMKSALLGMLQGGLSGLGISHSDVGGYTATPGRHRTRELLMRWMEFSALSDAVFRTHQGNRPLHNAQPWDTPELLDHLGAFARLHGCLAPYRRELMRESSLTGMPITRPLLMHYAHDPVASNVATQFLIGRDILAAPVMDRATPRVHVYLPPGDVWLDVWTTQLSPIQPTGANRDDEDADDFDSHNHDAGYGAWVTADAPLGWPAVFIRRSAGKPAQAAAAAMREWAMERGGLPGHRRVYPMDPVEKLVLGLY</sequence>
<gene>
    <name evidence="8" type="ORF">MCOM1403_LOCUS11335</name>
</gene>
<feature type="transmembrane region" description="Helical" evidence="4">
    <location>
        <begin position="60"/>
        <end position="84"/>
    </location>
</feature>
<protein>
    <recommendedName>
        <fullName evidence="9">Glycoside hydrolase family 31 protein</fullName>
    </recommendedName>
</protein>
<dbReference type="PANTHER" id="PTHR46959:SF2">
    <property type="entry name" value="SULFOQUINOVOSIDASE"/>
    <property type="match status" value="1"/>
</dbReference>
<dbReference type="AlphaFoldDB" id="A0A7S0ILD0"/>
<evidence type="ECO:0000256" key="4">
    <source>
        <dbReference type="SAM" id="Phobius"/>
    </source>
</evidence>
<evidence type="ECO:0000313" key="8">
    <source>
        <dbReference type="EMBL" id="CAD8525371.1"/>
    </source>
</evidence>
<dbReference type="InterPro" id="IPR013780">
    <property type="entry name" value="Glyco_hydro_b"/>
</dbReference>
<keyword evidence="4" id="KW-1133">Transmembrane helix</keyword>
<feature type="compositionally biased region" description="Basic residues" evidence="3">
    <location>
        <begin position="1"/>
        <end position="10"/>
    </location>
</feature>
<dbReference type="SUPFAM" id="SSF51011">
    <property type="entry name" value="Glycosyl hydrolase domain"/>
    <property type="match status" value="1"/>
</dbReference>
<feature type="domain" description="Glycosyl hydrolase family 31 C-terminal" evidence="7">
    <location>
        <begin position="770"/>
        <end position="832"/>
    </location>
</feature>
<dbReference type="InterPro" id="IPR000322">
    <property type="entry name" value="Glyco_hydro_31_TIM"/>
</dbReference>
<evidence type="ECO:0008006" key="9">
    <source>
        <dbReference type="Google" id="ProtNLM"/>
    </source>
</evidence>
<dbReference type="Pfam" id="PF01055">
    <property type="entry name" value="Glyco_hydro_31_2nd"/>
    <property type="match status" value="1"/>
</dbReference>
<dbReference type="GO" id="GO:0004553">
    <property type="term" value="F:hydrolase activity, hydrolyzing O-glycosyl compounds"/>
    <property type="evidence" value="ECO:0007669"/>
    <property type="project" value="InterPro"/>
</dbReference>
<evidence type="ECO:0000256" key="3">
    <source>
        <dbReference type="SAM" id="MobiDB-lite"/>
    </source>
</evidence>
<dbReference type="InterPro" id="IPR025887">
    <property type="entry name" value="Glyco_hydro_31_N_dom"/>
</dbReference>
<dbReference type="Gene3D" id="2.60.40.1180">
    <property type="entry name" value="Golgi alpha-mannosidase II"/>
    <property type="match status" value="1"/>
</dbReference>
<dbReference type="Gene3D" id="3.20.20.80">
    <property type="entry name" value="Glycosidases"/>
    <property type="match status" value="1"/>
</dbReference>
<dbReference type="Pfam" id="PF13802">
    <property type="entry name" value="Gal_mutarotas_2"/>
    <property type="match status" value="1"/>
</dbReference>
<organism evidence="8">
    <name type="scientific">Micromonas pusilla</name>
    <name type="common">Picoplanktonic green alga</name>
    <name type="synonym">Chromulina pusilla</name>
    <dbReference type="NCBI Taxonomy" id="38833"/>
    <lineage>
        <taxon>Eukaryota</taxon>
        <taxon>Viridiplantae</taxon>
        <taxon>Chlorophyta</taxon>
        <taxon>Mamiellophyceae</taxon>
        <taxon>Mamiellales</taxon>
        <taxon>Mamiellaceae</taxon>
        <taxon>Micromonas</taxon>
    </lineage>
</organism>
<keyword evidence="4" id="KW-0812">Transmembrane</keyword>
<dbReference type="PANTHER" id="PTHR46959">
    <property type="entry name" value="SULFOQUINOVOSIDASE"/>
    <property type="match status" value="1"/>
</dbReference>
<feature type="compositionally biased region" description="Basic and acidic residues" evidence="3">
    <location>
        <begin position="40"/>
        <end position="50"/>
    </location>
</feature>
<dbReference type="InterPro" id="IPR011013">
    <property type="entry name" value="Gal_mutarotase_sf_dom"/>
</dbReference>
<reference evidence="8" key="1">
    <citation type="submission" date="2021-01" db="EMBL/GenBank/DDBJ databases">
        <authorList>
            <person name="Corre E."/>
            <person name="Pelletier E."/>
            <person name="Niang G."/>
            <person name="Scheremetjew M."/>
            <person name="Finn R."/>
            <person name="Kale V."/>
            <person name="Holt S."/>
            <person name="Cochrane G."/>
            <person name="Meng A."/>
            <person name="Brown T."/>
            <person name="Cohen L."/>
        </authorList>
    </citation>
    <scope>NUCLEOTIDE SEQUENCE</scope>
    <source>
        <strain evidence="8">CCMP1723</strain>
    </source>
</reference>
<comment type="similarity">
    <text evidence="1 2">Belongs to the glycosyl hydrolase 31 family.</text>
</comment>
<evidence type="ECO:0000256" key="1">
    <source>
        <dbReference type="ARBA" id="ARBA00007806"/>
    </source>
</evidence>
<dbReference type="CDD" id="cd06594">
    <property type="entry name" value="GH31_glucosidase_YihQ"/>
    <property type="match status" value="1"/>
</dbReference>
<accession>A0A7S0ILD0</accession>
<evidence type="ECO:0000259" key="7">
    <source>
        <dbReference type="Pfam" id="PF21365"/>
    </source>
</evidence>
<dbReference type="GO" id="GO:0030246">
    <property type="term" value="F:carbohydrate binding"/>
    <property type="evidence" value="ECO:0007669"/>
    <property type="project" value="InterPro"/>
</dbReference>
<dbReference type="CDD" id="cd14752">
    <property type="entry name" value="GH31_N"/>
    <property type="match status" value="1"/>
</dbReference>
<proteinExistence type="inferred from homology"/>
<keyword evidence="4" id="KW-0472">Membrane</keyword>
<feature type="domain" description="Glycoside hydrolase family 31 N-terminal" evidence="6">
    <location>
        <begin position="283"/>
        <end position="376"/>
    </location>
</feature>
<dbReference type="GO" id="GO:0005975">
    <property type="term" value="P:carbohydrate metabolic process"/>
    <property type="evidence" value="ECO:0007669"/>
    <property type="project" value="InterPro"/>
</dbReference>
<dbReference type="Pfam" id="PF21365">
    <property type="entry name" value="Glyco_hydro_31_3rd"/>
    <property type="match status" value="1"/>
</dbReference>
<dbReference type="EMBL" id="HBEQ01014077">
    <property type="protein sequence ID" value="CAD8525371.1"/>
    <property type="molecule type" value="Transcribed_RNA"/>
</dbReference>
<dbReference type="InterPro" id="IPR052990">
    <property type="entry name" value="Sulfoquinovosidase_GH31"/>
</dbReference>
<dbReference type="InterPro" id="IPR017853">
    <property type="entry name" value="GH"/>
</dbReference>
<dbReference type="InterPro" id="IPR048395">
    <property type="entry name" value="Glyco_hydro_31_C"/>
</dbReference>
<feature type="domain" description="Glycoside hydrolase family 31 TIM barrel" evidence="5">
    <location>
        <begin position="422"/>
        <end position="758"/>
    </location>
</feature>
<keyword evidence="2" id="KW-0378">Hydrolase</keyword>
<name>A0A7S0ILD0_MICPS</name>
<dbReference type="SUPFAM" id="SSF74650">
    <property type="entry name" value="Galactose mutarotase-like"/>
    <property type="match status" value="1"/>
</dbReference>
<dbReference type="Gene3D" id="2.60.40.1760">
    <property type="entry name" value="glycosyl hydrolase (family 31)"/>
    <property type="match status" value="1"/>
</dbReference>
<dbReference type="NCBIfam" id="NF007746">
    <property type="entry name" value="PRK10426.1"/>
    <property type="match status" value="1"/>
</dbReference>
<feature type="region of interest" description="Disordered" evidence="3">
    <location>
        <begin position="1"/>
        <end position="53"/>
    </location>
</feature>